<dbReference type="AlphaFoldDB" id="L7CK61"/>
<evidence type="ECO:0000313" key="1">
    <source>
        <dbReference type="EMBL" id="ELP34669.1"/>
    </source>
</evidence>
<gene>
    <name evidence="1" type="ORF">RBSWK_01380</name>
</gene>
<dbReference type="Proteomes" id="UP000010959">
    <property type="component" value="Unassembled WGS sequence"/>
</dbReference>
<dbReference type="EMBL" id="AMWG01000025">
    <property type="protein sequence ID" value="ELP34669.1"/>
    <property type="molecule type" value="Genomic_DNA"/>
</dbReference>
<protein>
    <submittedName>
        <fullName evidence="1">Uncharacterized protein</fullName>
    </submittedName>
</protein>
<organism evidence="1 2">
    <name type="scientific">Rhodopirellula baltica SWK14</name>
    <dbReference type="NCBI Taxonomy" id="993516"/>
    <lineage>
        <taxon>Bacteria</taxon>
        <taxon>Pseudomonadati</taxon>
        <taxon>Planctomycetota</taxon>
        <taxon>Planctomycetia</taxon>
        <taxon>Pirellulales</taxon>
        <taxon>Pirellulaceae</taxon>
        <taxon>Rhodopirellula</taxon>
    </lineage>
</organism>
<sequence length="66" mass="7365">MTDTRCVHDSRETRLAWWFGGPAMAAVACPEKSIGPGGRILRKTLLAGDQPNIELVTYNGWIHDRK</sequence>
<dbReference type="PROSITE" id="PS51257">
    <property type="entry name" value="PROKAR_LIPOPROTEIN"/>
    <property type="match status" value="1"/>
</dbReference>
<name>L7CK61_RHOBT</name>
<comment type="caution">
    <text evidence="1">The sequence shown here is derived from an EMBL/GenBank/DDBJ whole genome shotgun (WGS) entry which is preliminary data.</text>
</comment>
<accession>L7CK61</accession>
<reference evidence="1 2" key="1">
    <citation type="journal article" date="2013" name="Mar. Genomics">
        <title>Expression of sulfatases in Rhodopirellula baltica and the diversity of sulfatases in the genus Rhodopirellula.</title>
        <authorList>
            <person name="Wegner C.E."/>
            <person name="Richter-Heitmann T."/>
            <person name="Klindworth A."/>
            <person name="Klockow C."/>
            <person name="Richter M."/>
            <person name="Achstetter T."/>
            <person name="Glockner F.O."/>
            <person name="Harder J."/>
        </authorList>
    </citation>
    <scope>NUCLEOTIDE SEQUENCE [LARGE SCALE GENOMIC DNA]</scope>
    <source>
        <strain evidence="1 2">SWK14</strain>
    </source>
</reference>
<evidence type="ECO:0000313" key="2">
    <source>
        <dbReference type="Proteomes" id="UP000010959"/>
    </source>
</evidence>
<dbReference type="PATRIC" id="fig|993516.3.peg.1456"/>
<proteinExistence type="predicted"/>